<evidence type="ECO:0000313" key="3">
    <source>
        <dbReference type="WBParaSite" id="SBAD_0000706901-mRNA-1"/>
    </source>
</evidence>
<protein>
    <submittedName>
        <fullName evidence="1 3">Uncharacterized protein</fullName>
    </submittedName>
</protein>
<dbReference type="WBParaSite" id="SBAD_0000706901-mRNA-1">
    <property type="protein sequence ID" value="SBAD_0000706901-mRNA-1"/>
    <property type="gene ID" value="SBAD_0000706901"/>
</dbReference>
<dbReference type="Proteomes" id="UP000270296">
    <property type="component" value="Unassembled WGS sequence"/>
</dbReference>
<organism evidence="3">
    <name type="scientific">Soboliphyme baturini</name>
    <dbReference type="NCBI Taxonomy" id="241478"/>
    <lineage>
        <taxon>Eukaryota</taxon>
        <taxon>Metazoa</taxon>
        <taxon>Ecdysozoa</taxon>
        <taxon>Nematoda</taxon>
        <taxon>Enoplea</taxon>
        <taxon>Dorylaimia</taxon>
        <taxon>Dioctophymatida</taxon>
        <taxon>Dioctophymatoidea</taxon>
        <taxon>Soboliphymatidae</taxon>
        <taxon>Soboliphyme</taxon>
    </lineage>
</organism>
<name>A0A183IT59_9BILA</name>
<reference evidence="1 2" key="2">
    <citation type="submission" date="2018-11" db="EMBL/GenBank/DDBJ databases">
        <authorList>
            <consortium name="Pathogen Informatics"/>
        </authorList>
    </citation>
    <scope>NUCLEOTIDE SEQUENCE [LARGE SCALE GENOMIC DNA]</scope>
</reference>
<evidence type="ECO:0000313" key="1">
    <source>
        <dbReference type="EMBL" id="VDP10864.1"/>
    </source>
</evidence>
<sequence length="70" mass="7714">MATAVGERPGRCRNAAAASVCDKQQAINVRRKVDSDRQCRASTMETTALNISVSTFYCTEARHRPTDHDS</sequence>
<accession>A0A183IT59</accession>
<reference evidence="3" key="1">
    <citation type="submission" date="2016-06" db="UniProtKB">
        <authorList>
            <consortium name="WormBaseParasite"/>
        </authorList>
    </citation>
    <scope>IDENTIFICATION</scope>
</reference>
<dbReference type="AlphaFoldDB" id="A0A183IT59"/>
<dbReference type="EMBL" id="UZAM01010060">
    <property type="protein sequence ID" value="VDP10864.1"/>
    <property type="molecule type" value="Genomic_DNA"/>
</dbReference>
<evidence type="ECO:0000313" key="2">
    <source>
        <dbReference type="Proteomes" id="UP000270296"/>
    </source>
</evidence>
<keyword evidence="2" id="KW-1185">Reference proteome</keyword>
<gene>
    <name evidence="1" type="ORF">SBAD_LOCUS6806</name>
</gene>
<proteinExistence type="predicted"/>